<dbReference type="Pfam" id="PF00149">
    <property type="entry name" value="Metallophos"/>
    <property type="match status" value="1"/>
</dbReference>
<dbReference type="PANTHER" id="PTHR45867:SF3">
    <property type="entry name" value="ACID PHOSPHATASE TYPE 7"/>
    <property type="match status" value="1"/>
</dbReference>
<dbReference type="SUPFAM" id="SSF49363">
    <property type="entry name" value="Purple acid phosphatase, N-terminal domain"/>
    <property type="match status" value="1"/>
</dbReference>
<reference evidence="4 5" key="1">
    <citation type="submission" date="2018-06" db="EMBL/GenBank/DDBJ databases">
        <authorList>
            <consortium name="Pathogen Informatics"/>
            <person name="Doyle S."/>
        </authorList>
    </citation>
    <scope>NUCLEOTIDE SEQUENCE [LARGE SCALE GENOMIC DNA]</scope>
    <source>
        <strain evidence="4 5">NCTC12020</strain>
    </source>
</reference>
<proteinExistence type="predicted"/>
<evidence type="ECO:0000256" key="1">
    <source>
        <dbReference type="ARBA" id="ARBA00022729"/>
    </source>
</evidence>
<dbReference type="GO" id="GO:0003993">
    <property type="term" value="F:acid phosphatase activity"/>
    <property type="evidence" value="ECO:0007669"/>
    <property type="project" value="InterPro"/>
</dbReference>
<dbReference type="AlphaFoldDB" id="A0A380NKK9"/>
<protein>
    <submittedName>
        <fullName evidence="4">Exopolysaccharide biosynthesis protein related to N-acetylglucosamine-1-phosphodiester alpha-N-acetylglucosaminidase</fullName>
    </submittedName>
</protein>
<evidence type="ECO:0000259" key="3">
    <source>
        <dbReference type="Pfam" id="PF00149"/>
    </source>
</evidence>
<keyword evidence="2" id="KW-1133">Transmembrane helix</keyword>
<dbReference type="PANTHER" id="PTHR45867">
    <property type="entry name" value="PURPLE ACID PHOSPHATASE"/>
    <property type="match status" value="1"/>
</dbReference>
<keyword evidence="2" id="KW-0812">Transmembrane</keyword>
<keyword evidence="2" id="KW-0472">Membrane</keyword>
<gene>
    <name evidence="4" type="ORF">NCTC12020_01125</name>
</gene>
<evidence type="ECO:0000256" key="2">
    <source>
        <dbReference type="SAM" id="Phobius"/>
    </source>
</evidence>
<keyword evidence="5" id="KW-1185">Reference proteome</keyword>
<name>A0A380NKK9_9FIRM</name>
<dbReference type="InterPro" id="IPR008963">
    <property type="entry name" value="Purple_acid_Pase-like_N"/>
</dbReference>
<dbReference type="SUPFAM" id="SSF56300">
    <property type="entry name" value="Metallo-dependent phosphatases"/>
    <property type="match status" value="1"/>
</dbReference>
<organism evidence="4 5">
    <name type="scientific">Veillonella criceti</name>
    <dbReference type="NCBI Taxonomy" id="103891"/>
    <lineage>
        <taxon>Bacteria</taxon>
        <taxon>Bacillati</taxon>
        <taxon>Bacillota</taxon>
        <taxon>Negativicutes</taxon>
        <taxon>Veillonellales</taxon>
        <taxon>Veillonellaceae</taxon>
        <taxon>Veillonella</taxon>
    </lineage>
</organism>
<dbReference type="InterPro" id="IPR004843">
    <property type="entry name" value="Calcineurin-like_PHP"/>
</dbReference>
<dbReference type="EMBL" id="UHIO01000001">
    <property type="protein sequence ID" value="SUP43264.1"/>
    <property type="molecule type" value="Genomic_DNA"/>
</dbReference>
<feature type="domain" description="Calcineurin-like phosphoesterase" evidence="3">
    <location>
        <begin position="140"/>
        <end position="366"/>
    </location>
</feature>
<dbReference type="OrthoDB" id="9809781at2"/>
<feature type="transmembrane region" description="Helical" evidence="2">
    <location>
        <begin position="12"/>
        <end position="35"/>
    </location>
</feature>
<dbReference type="Proteomes" id="UP000255367">
    <property type="component" value="Unassembled WGS sequence"/>
</dbReference>
<dbReference type="Gene3D" id="2.60.40.380">
    <property type="entry name" value="Purple acid phosphatase-like, N-terminal"/>
    <property type="match status" value="1"/>
</dbReference>
<evidence type="ECO:0000313" key="5">
    <source>
        <dbReference type="Proteomes" id="UP000255367"/>
    </source>
</evidence>
<dbReference type="GO" id="GO:0046872">
    <property type="term" value="F:metal ion binding"/>
    <property type="evidence" value="ECO:0007669"/>
    <property type="project" value="InterPro"/>
</dbReference>
<keyword evidence="1" id="KW-0732">Signal</keyword>
<sequence>MKGYIKRQPWLVWLSTVFILVVVIGVIVSSTAWGANIMRQGRSLYYHYVPQAGTEARYVRQLVTPDMAHSRIIMWETSKATEEPVVLYKEAGASDSTIQSVPATMDTLQEDKVVRYIYRAELTQLEPNKTYEYQVGQNVITNDWHTLQTVDHRNFVALVFPDSQSADYRGWHELVETAYTKNPEATFFVNMGDLVDNGESASQWDAWFDAVEPMIANIPLAGVIGNHEYYSLDWQMKEPTAFDTFFKFAAPTAKPDSKQLGDSSRRAFYSYDYGDVHFVVLNTQFQEMNDTYREAVQAEQLAWLEADLANTKQPWKVVLMHRDPFRYPHTKAPNTVPGINEIGDMFMPTFEKYKVDLVLSAHYHMYRRRGHVENFERSATGPYYIVTGVAGDVKYANIWMDHPLDEYKSPYLDGDNYLVLRKQANSLMVEAYLADGTHFDSVILTK</sequence>
<dbReference type="InterPro" id="IPR029052">
    <property type="entry name" value="Metallo-depent_PP-like"/>
</dbReference>
<evidence type="ECO:0000313" key="4">
    <source>
        <dbReference type="EMBL" id="SUP43264.1"/>
    </source>
</evidence>
<dbReference type="Gene3D" id="3.60.21.10">
    <property type="match status" value="1"/>
</dbReference>
<dbReference type="RefSeq" id="WP_115310299.1">
    <property type="nucleotide sequence ID" value="NZ_UHIO01000001.1"/>
</dbReference>
<accession>A0A380NKK9</accession>